<evidence type="ECO:0000313" key="2">
    <source>
        <dbReference type="Proteomes" id="UP000828941"/>
    </source>
</evidence>
<reference evidence="1 2" key="1">
    <citation type="journal article" date="2022" name="DNA Res.">
        <title>Chromosomal-level genome assembly of the orchid tree Bauhinia variegata (Leguminosae; Cercidoideae) supports the allotetraploid origin hypothesis of Bauhinia.</title>
        <authorList>
            <person name="Zhong Y."/>
            <person name="Chen Y."/>
            <person name="Zheng D."/>
            <person name="Pang J."/>
            <person name="Liu Y."/>
            <person name="Luo S."/>
            <person name="Meng S."/>
            <person name="Qian L."/>
            <person name="Wei D."/>
            <person name="Dai S."/>
            <person name="Zhou R."/>
        </authorList>
    </citation>
    <scope>NUCLEOTIDE SEQUENCE [LARGE SCALE GENOMIC DNA]</scope>
    <source>
        <strain evidence="1">BV-YZ2020</strain>
    </source>
</reference>
<dbReference type="Proteomes" id="UP000828941">
    <property type="component" value="Chromosome 6"/>
</dbReference>
<proteinExistence type="predicted"/>
<name>A0ACB9NIG1_BAUVA</name>
<organism evidence="1 2">
    <name type="scientific">Bauhinia variegata</name>
    <name type="common">Purple orchid tree</name>
    <name type="synonym">Phanera variegata</name>
    <dbReference type="NCBI Taxonomy" id="167791"/>
    <lineage>
        <taxon>Eukaryota</taxon>
        <taxon>Viridiplantae</taxon>
        <taxon>Streptophyta</taxon>
        <taxon>Embryophyta</taxon>
        <taxon>Tracheophyta</taxon>
        <taxon>Spermatophyta</taxon>
        <taxon>Magnoliopsida</taxon>
        <taxon>eudicotyledons</taxon>
        <taxon>Gunneridae</taxon>
        <taxon>Pentapetalae</taxon>
        <taxon>rosids</taxon>
        <taxon>fabids</taxon>
        <taxon>Fabales</taxon>
        <taxon>Fabaceae</taxon>
        <taxon>Cercidoideae</taxon>
        <taxon>Cercideae</taxon>
        <taxon>Bauhiniinae</taxon>
        <taxon>Bauhinia</taxon>
    </lineage>
</organism>
<keyword evidence="2" id="KW-1185">Reference proteome</keyword>
<comment type="caution">
    <text evidence="1">The sequence shown here is derived from an EMBL/GenBank/DDBJ whole genome shotgun (WGS) entry which is preliminary data.</text>
</comment>
<sequence length="294" mass="33954">MCTRYLFSGKLKYCHRTFRSRAQPPRLHLGYESRFERDHYINENLDESSQSRQSKYFEICVGEMEGVHALKGSIFDGVFMFVSLDTRVTLNCKDHTRICSRPFFPSSLRAHGGDSEILLFLPLKHGHLPRNNCGMAEISAVSEMDESDITAMKETLRTQQQLLQKLYAELDEEREASATATSVALDMILRLQGEKAALKMEASHYKRMAEEKIEHAEKTLVVFEDLMHQKEMEIASLEFQVQAYKYKLLSMERDLTVSEFDFLEDLLEQRIEQDEESDSSDSPSFLGGYFRTLA</sequence>
<dbReference type="EMBL" id="CM039431">
    <property type="protein sequence ID" value="KAI4335524.1"/>
    <property type="molecule type" value="Genomic_DNA"/>
</dbReference>
<accession>A0ACB9NIG1</accession>
<gene>
    <name evidence="1" type="ORF">L6164_014162</name>
</gene>
<evidence type="ECO:0000313" key="1">
    <source>
        <dbReference type="EMBL" id="KAI4335524.1"/>
    </source>
</evidence>
<protein>
    <submittedName>
        <fullName evidence="1">Uncharacterized protein</fullName>
    </submittedName>
</protein>